<comment type="caution">
    <text evidence="2">The sequence shown here is derived from an EMBL/GenBank/DDBJ whole genome shotgun (WGS) entry which is preliminary data.</text>
</comment>
<feature type="compositionally biased region" description="Acidic residues" evidence="1">
    <location>
        <begin position="59"/>
        <end position="79"/>
    </location>
</feature>
<proteinExistence type="predicted"/>
<dbReference type="Proteomes" id="UP000249169">
    <property type="component" value="Unassembled WGS sequence"/>
</dbReference>
<protein>
    <submittedName>
        <fullName evidence="2">Uncharacterized protein</fullName>
    </submittedName>
</protein>
<reference evidence="2 3" key="1">
    <citation type="submission" date="2018-05" db="EMBL/GenBank/DDBJ databases">
        <title>Lujinxingia marina gen. nov. sp. nov., a new facultative anaerobic member of the class Deltaproteobacteria, and proposal of Lujinxingaceae fam. nov.</title>
        <authorList>
            <person name="Li C.-M."/>
        </authorList>
    </citation>
    <scope>NUCLEOTIDE SEQUENCE [LARGE SCALE GENOMIC DNA]</scope>
    <source>
        <strain evidence="2 3">B210</strain>
    </source>
</reference>
<dbReference type="AlphaFoldDB" id="A0A328C6V2"/>
<accession>A0A328C6V2</accession>
<organism evidence="2 3">
    <name type="scientific">Lujinxingia litoralis</name>
    <dbReference type="NCBI Taxonomy" id="2211119"/>
    <lineage>
        <taxon>Bacteria</taxon>
        <taxon>Deltaproteobacteria</taxon>
        <taxon>Bradymonadales</taxon>
        <taxon>Lujinxingiaceae</taxon>
        <taxon>Lujinxingia</taxon>
    </lineage>
</organism>
<sequence>MTRDALRPMVCESSPTLTNELRAQIIVEHELQRALTLAELDAHEFWAMHESEDTLPEERTDEEVVGDEAVGDASEEAAEPEAVASAQTRRLERKAPQPDAQASLREREPIDPFVAQARVDLESDAERSRFASQYGTSPDAEALAFTGSFVRDQEGGAAIYTPGQDLKFYKEGRVHARLNLDHTLSEEVDWEGITELRAGALRVVNDGTLQILLPYAVSRGDEGGRDYYVGIYKVIGDFVGKIFEQRIAHQPSADADVQILGAITFLHGDEHPAISWAPLSAADGDTAEPEVLQWNHWEGVFRVPVPPPTAPRPRS</sequence>
<evidence type="ECO:0000313" key="3">
    <source>
        <dbReference type="Proteomes" id="UP000249169"/>
    </source>
</evidence>
<evidence type="ECO:0000256" key="1">
    <source>
        <dbReference type="SAM" id="MobiDB-lite"/>
    </source>
</evidence>
<evidence type="ECO:0000313" key="2">
    <source>
        <dbReference type="EMBL" id="RAL22772.1"/>
    </source>
</evidence>
<feature type="region of interest" description="Disordered" evidence="1">
    <location>
        <begin position="51"/>
        <end position="109"/>
    </location>
</feature>
<gene>
    <name evidence="2" type="ORF">DL240_07685</name>
</gene>
<keyword evidence="3" id="KW-1185">Reference proteome</keyword>
<dbReference type="EMBL" id="QHKO01000003">
    <property type="protein sequence ID" value="RAL22772.1"/>
    <property type="molecule type" value="Genomic_DNA"/>
</dbReference>
<name>A0A328C6V2_9DELT</name>